<gene>
    <name evidence="2" type="ORF">Syun_010988</name>
</gene>
<keyword evidence="3" id="KW-1185">Reference proteome</keyword>
<accession>A0AAP0JY02</accession>
<keyword evidence="1" id="KW-1133">Transmembrane helix</keyword>
<evidence type="ECO:0000313" key="3">
    <source>
        <dbReference type="Proteomes" id="UP001420932"/>
    </source>
</evidence>
<dbReference type="AlphaFoldDB" id="A0AAP0JY02"/>
<feature type="transmembrane region" description="Helical" evidence="1">
    <location>
        <begin position="106"/>
        <end position="124"/>
    </location>
</feature>
<proteinExistence type="predicted"/>
<dbReference type="EMBL" id="JBBNAF010000005">
    <property type="protein sequence ID" value="KAK9141588.1"/>
    <property type="molecule type" value="Genomic_DNA"/>
</dbReference>
<dbReference type="Proteomes" id="UP001420932">
    <property type="component" value="Unassembled WGS sequence"/>
</dbReference>
<evidence type="ECO:0000313" key="2">
    <source>
        <dbReference type="EMBL" id="KAK9141588.1"/>
    </source>
</evidence>
<organism evidence="2 3">
    <name type="scientific">Stephania yunnanensis</name>
    <dbReference type="NCBI Taxonomy" id="152371"/>
    <lineage>
        <taxon>Eukaryota</taxon>
        <taxon>Viridiplantae</taxon>
        <taxon>Streptophyta</taxon>
        <taxon>Embryophyta</taxon>
        <taxon>Tracheophyta</taxon>
        <taxon>Spermatophyta</taxon>
        <taxon>Magnoliopsida</taxon>
        <taxon>Ranunculales</taxon>
        <taxon>Menispermaceae</taxon>
        <taxon>Menispermoideae</taxon>
        <taxon>Cissampelideae</taxon>
        <taxon>Stephania</taxon>
    </lineage>
</organism>
<sequence length="132" mass="15207">MRMSNTNDPNLLAVIMFLLNPAMNRHSPKATWFVSSRMRYCLNSLHEQQFMLVLLGFGSLPFNIGVKIHNIVGDELDSTVFPVIFTSSYKNSSSTNINRFGNFKKLFFLPFCLLVITIKDFFSFHRVNKGMM</sequence>
<comment type="caution">
    <text evidence="2">The sequence shown here is derived from an EMBL/GenBank/DDBJ whole genome shotgun (WGS) entry which is preliminary data.</text>
</comment>
<keyword evidence="1" id="KW-0472">Membrane</keyword>
<evidence type="ECO:0000256" key="1">
    <source>
        <dbReference type="SAM" id="Phobius"/>
    </source>
</evidence>
<keyword evidence="1" id="KW-0812">Transmembrane</keyword>
<name>A0AAP0JY02_9MAGN</name>
<protein>
    <submittedName>
        <fullName evidence="2">Uncharacterized protein</fullName>
    </submittedName>
</protein>
<reference evidence="2 3" key="1">
    <citation type="submission" date="2024-01" db="EMBL/GenBank/DDBJ databases">
        <title>Genome assemblies of Stephania.</title>
        <authorList>
            <person name="Yang L."/>
        </authorList>
    </citation>
    <scope>NUCLEOTIDE SEQUENCE [LARGE SCALE GENOMIC DNA]</scope>
    <source>
        <strain evidence="2">YNDBR</strain>
        <tissue evidence="2">Leaf</tissue>
    </source>
</reference>
<feature type="transmembrane region" description="Helical" evidence="1">
    <location>
        <begin position="48"/>
        <end position="66"/>
    </location>
</feature>